<dbReference type="GO" id="GO:0009306">
    <property type="term" value="P:protein secretion"/>
    <property type="evidence" value="ECO:0007669"/>
    <property type="project" value="InterPro"/>
</dbReference>
<dbReference type="Gene3D" id="3.40.1690.10">
    <property type="entry name" value="secretion proteins EscU"/>
    <property type="match status" value="1"/>
</dbReference>
<keyword evidence="5" id="KW-1185">Reference proteome</keyword>
<dbReference type="RefSeq" id="WP_048884969.1">
    <property type="nucleotide sequence ID" value="NZ_CP011310.1"/>
</dbReference>
<feature type="transmembrane region" description="Helical" evidence="3">
    <location>
        <begin position="152"/>
        <end position="173"/>
    </location>
</feature>
<evidence type="ECO:0000256" key="1">
    <source>
        <dbReference type="ARBA" id="ARBA00010690"/>
    </source>
</evidence>
<dbReference type="SUPFAM" id="SSF160544">
    <property type="entry name" value="EscU C-terminal domain-like"/>
    <property type="match status" value="1"/>
</dbReference>
<dbReference type="PATRIC" id="fig|1648404.4.peg.945"/>
<proteinExistence type="inferred from homology"/>
<accession>A0A0H4V9Z6</accession>
<name>A0A0H4V9Z6_9SPHN</name>
<comment type="similarity">
    <text evidence="1">Belongs to the type III secretion exporter family.</text>
</comment>
<dbReference type="OrthoDB" id="9807950at2"/>
<feature type="transmembrane region" description="Helical" evidence="3">
    <location>
        <begin position="84"/>
        <end position="117"/>
    </location>
</feature>
<evidence type="ECO:0000256" key="3">
    <source>
        <dbReference type="SAM" id="Phobius"/>
    </source>
</evidence>
<dbReference type="PANTHER" id="PTHR30531:SF12">
    <property type="entry name" value="FLAGELLAR BIOSYNTHETIC PROTEIN FLHB"/>
    <property type="match status" value="1"/>
</dbReference>
<feature type="region of interest" description="Disordered" evidence="2">
    <location>
        <begin position="224"/>
        <end position="246"/>
    </location>
</feature>
<dbReference type="Gene3D" id="6.10.250.2080">
    <property type="match status" value="1"/>
</dbReference>
<organism evidence="4 5">
    <name type="scientific">Aurantiacibacter atlanticus</name>
    <dbReference type="NCBI Taxonomy" id="1648404"/>
    <lineage>
        <taxon>Bacteria</taxon>
        <taxon>Pseudomonadati</taxon>
        <taxon>Pseudomonadota</taxon>
        <taxon>Alphaproteobacteria</taxon>
        <taxon>Sphingomonadales</taxon>
        <taxon>Erythrobacteraceae</taxon>
        <taxon>Aurantiacibacter</taxon>
    </lineage>
</organism>
<keyword evidence="3" id="KW-0472">Membrane</keyword>
<protein>
    <submittedName>
        <fullName evidence="4">Flagellar biosynthetic protein FlhB</fullName>
    </submittedName>
</protein>
<dbReference type="EMBL" id="CP011310">
    <property type="protein sequence ID" value="AKQ41447.1"/>
    <property type="molecule type" value="Genomic_DNA"/>
</dbReference>
<evidence type="ECO:0000256" key="2">
    <source>
        <dbReference type="SAM" id="MobiDB-lite"/>
    </source>
</evidence>
<keyword evidence="3" id="KW-0812">Transmembrane</keyword>
<reference evidence="5" key="2">
    <citation type="submission" date="2015-04" db="EMBL/GenBank/DDBJ databases">
        <title>The complete genome sequence of Erythrobacter sp. s21-N3.</title>
        <authorList>
            <person name="Zhuang L."/>
            <person name="Liu Y."/>
            <person name="Shao Z."/>
        </authorList>
    </citation>
    <scope>NUCLEOTIDE SEQUENCE [LARGE SCALE GENOMIC DNA]</scope>
    <source>
        <strain evidence="5">s21-N3</strain>
    </source>
</reference>
<dbReference type="Pfam" id="PF01312">
    <property type="entry name" value="Bac_export_2"/>
    <property type="match status" value="1"/>
</dbReference>
<dbReference type="STRING" id="1648404.CP97_04505"/>
<evidence type="ECO:0000313" key="4">
    <source>
        <dbReference type="EMBL" id="AKQ41447.1"/>
    </source>
</evidence>
<sequence length="377" mass="40893">MSEQPAGEKTFEPTEKRKKDAVKKGNVLRSKEVATAASVLVGAVWLKLAGPGLLSNIETAAEGSWTFDRTTITDFQPGQMMQDLVLAIVPPILTLGLVVIAATMAAQLTLGGGVWVIGNLKPKPSKLNPLTGLQRMFGPQGWIELGKGLAKLGLLGSIAWFWGSANLLAILQLGRGELTGQLSAAWDAIANLLLLLSAGLVLIALVDWPIQYVRRLSKLKMTNQEVRDEHKEQDGSPEKKAAIRQRQRDMAKGGLAPAMKEAQFVITNPTHFSIAMAYDPAVASAPYVIAKGRGERALAMREMAAEMAVPVLEYPTLARAIYFTTREQQMIRAELYAAIASVLAFVMSLKRGEQPERPRVGIPLELHFDAEGHSIPT</sequence>
<gene>
    <name evidence="4" type="ORF">CP97_04505</name>
</gene>
<dbReference type="InterPro" id="IPR029025">
    <property type="entry name" value="T3SS_substrate_exporter_C"/>
</dbReference>
<feature type="compositionally biased region" description="Basic and acidic residues" evidence="2">
    <location>
        <begin position="9"/>
        <end position="18"/>
    </location>
</feature>
<feature type="compositionally biased region" description="Basic and acidic residues" evidence="2">
    <location>
        <begin position="225"/>
        <end position="246"/>
    </location>
</feature>
<evidence type="ECO:0000313" key="5">
    <source>
        <dbReference type="Proteomes" id="UP000059113"/>
    </source>
</evidence>
<feature type="transmembrane region" description="Helical" evidence="3">
    <location>
        <begin position="188"/>
        <end position="210"/>
    </location>
</feature>
<keyword evidence="3" id="KW-1133">Transmembrane helix</keyword>
<dbReference type="InterPro" id="IPR006135">
    <property type="entry name" value="T3SS_substrate_exporter"/>
</dbReference>
<dbReference type="PANTHER" id="PTHR30531">
    <property type="entry name" value="FLAGELLAR BIOSYNTHETIC PROTEIN FLHB"/>
    <property type="match status" value="1"/>
</dbReference>
<dbReference type="KEGG" id="ery:CP97_04505"/>
<dbReference type="AlphaFoldDB" id="A0A0H4V9Z6"/>
<keyword evidence="4" id="KW-0969">Cilium</keyword>
<keyword evidence="4" id="KW-0282">Flagellum</keyword>
<dbReference type="Proteomes" id="UP000059113">
    <property type="component" value="Chromosome"/>
</dbReference>
<dbReference type="GO" id="GO:0005886">
    <property type="term" value="C:plasma membrane"/>
    <property type="evidence" value="ECO:0007669"/>
    <property type="project" value="TreeGrafter"/>
</dbReference>
<feature type="region of interest" description="Disordered" evidence="2">
    <location>
        <begin position="1"/>
        <end position="23"/>
    </location>
</feature>
<dbReference type="PRINTS" id="PR00950">
    <property type="entry name" value="TYPE3IMSPROT"/>
</dbReference>
<reference evidence="4 5" key="1">
    <citation type="journal article" date="2015" name="Int. J. Syst. Evol. Microbiol.">
        <title>Erythrobacter atlanticus sp. nov., a bacterium from ocean sediment able to degrade polycyclic aromatic hydrocarbons.</title>
        <authorList>
            <person name="Zhuang L."/>
            <person name="Liu Y."/>
            <person name="Wang L."/>
            <person name="Wang W."/>
            <person name="Shao Z."/>
        </authorList>
    </citation>
    <scope>NUCLEOTIDE SEQUENCE [LARGE SCALE GENOMIC DNA]</scope>
    <source>
        <strain evidence="5">s21-N3</strain>
    </source>
</reference>
<keyword evidence="4" id="KW-0966">Cell projection</keyword>